<keyword evidence="2" id="KW-1185">Reference proteome</keyword>
<reference evidence="3" key="1">
    <citation type="submission" date="2016-11" db="UniProtKB">
        <authorList>
            <consortium name="WormBaseParasite"/>
        </authorList>
    </citation>
    <scope>IDENTIFICATION</scope>
</reference>
<feature type="signal peptide" evidence="1">
    <location>
        <begin position="1"/>
        <end position="21"/>
    </location>
</feature>
<feature type="chain" id="PRO_5009313648" evidence="1">
    <location>
        <begin position="22"/>
        <end position="144"/>
    </location>
</feature>
<evidence type="ECO:0000313" key="3">
    <source>
        <dbReference type="WBParaSite" id="L893_g27601.t1"/>
    </source>
</evidence>
<protein>
    <submittedName>
        <fullName evidence="3">Protein sleepless</fullName>
    </submittedName>
</protein>
<sequence length="144" mass="16460">MLPTIHFIAFYALLLLPAADCIICSQCNGWHGYYPERERVSTCDNLNNACSSTQFCVKIVDPIEPSKAYSTFKSDCWYQTQLQVTPHNLTHVENNKCYGYIDNQVPPKQWMYCFCNDRDHCNSAQRLKGAFMTSVVAALLYLAI</sequence>
<organism evidence="2 3">
    <name type="scientific">Steinernema glaseri</name>
    <dbReference type="NCBI Taxonomy" id="37863"/>
    <lineage>
        <taxon>Eukaryota</taxon>
        <taxon>Metazoa</taxon>
        <taxon>Ecdysozoa</taxon>
        <taxon>Nematoda</taxon>
        <taxon>Chromadorea</taxon>
        <taxon>Rhabditida</taxon>
        <taxon>Tylenchina</taxon>
        <taxon>Panagrolaimomorpha</taxon>
        <taxon>Strongyloidoidea</taxon>
        <taxon>Steinernematidae</taxon>
        <taxon>Steinernema</taxon>
    </lineage>
</organism>
<accession>A0A1I7ZLW6</accession>
<dbReference type="WBParaSite" id="L893_g27601.t1">
    <property type="protein sequence ID" value="L893_g27601.t1"/>
    <property type="gene ID" value="L893_g27601"/>
</dbReference>
<evidence type="ECO:0000313" key="2">
    <source>
        <dbReference type="Proteomes" id="UP000095287"/>
    </source>
</evidence>
<dbReference type="Proteomes" id="UP000095287">
    <property type="component" value="Unplaced"/>
</dbReference>
<keyword evidence="1" id="KW-0732">Signal</keyword>
<name>A0A1I7ZLW6_9BILA</name>
<proteinExistence type="predicted"/>
<evidence type="ECO:0000256" key="1">
    <source>
        <dbReference type="SAM" id="SignalP"/>
    </source>
</evidence>
<dbReference type="AlphaFoldDB" id="A0A1I7ZLW6"/>